<name>A0A1E3VPZ2_9HYPH</name>
<feature type="transmembrane region" description="Helical" evidence="1">
    <location>
        <begin position="71"/>
        <end position="91"/>
    </location>
</feature>
<dbReference type="AlphaFoldDB" id="A0A1E3VPZ2"/>
<sequence length="170" mass="18010">MTPRETPSGTEPKTAEVRKLPELMLRVLSAVVLAAIALGAVIASPWSFLGLVVVGGGLLTWEWGSLTRGNGFDGTALIGAVCVTAVAIFIALSRPELALLIFGATAVTIYFGGTSKPRATWRSQVSLMSPFRPRRWSGCAATRISDLPPCSSCWPSPGPRTRPPMWVAAC</sequence>
<evidence type="ECO:0000313" key="2">
    <source>
        <dbReference type="EMBL" id="ODR95391.1"/>
    </source>
</evidence>
<keyword evidence="3" id="KW-1185">Reference proteome</keyword>
<keyword evidence="1" id="KW-0812">Transmembrane</keyword>
<organism evidence="2 3">
    <name type="scientific">Methyloceanibacter superfactus</name>
    <dbReference type="NCBI Taxonomy" id="1774969"/>
    <lineage>
        <taxon>Bacteria</taxon>
        <taxon>Pseudomonadati</taxon>
        <taxon>Pseudomonadota</taxon>
        <taxon>Alphaproteobacteria</taxon>
        <taxon>Hyphomicrobiales</taxon>
        <taxon>Hyphomicrobiaceae</taxon>
        <taxon>Methyloceanibacter</taxon>
    </lineage>
</organism>
<accession>A0A1E3VPZ2</accession>
<proteinExistence type="predicted"/>
<feature type="transmembrane region" description="Helical" evidence="1">
    <location>
        <begin position="23"/>
        <end position="42"/>
    </location>
</feature>
<evidence type="ECO:0008006" key="4">
    <source>
        <dbReference type="Google" id="ProtNLM"/>
    </source>
</evidence>
<feature type="transmembrane region" description="Helical" evidence="1">
    <location>
        <begin position="97"/>
        <end position="113"/>
    </location>
</feature>
<dbReference type="STRING" id="1774969.AUC69_02450"/>
<dbReference type="Proteomes" id="UP000094472">
    <property type="component" value="Unassembled WGS sequence"/>
</dbReference>
<evidence type="ECO:0000313" key="3">
    <source>
        <dbReference type="Proteomes" id="UP000094472"/>
    </source>
</evidence>
<keyword evidence="1" id="KW-1133">Transmembrane helix</keyword>
<keyword evidence="1" id="KW-0472">Membrane</keyword>
<protein>
    <recommendedName>
        <fullName evidence="4">Phosphatidate cytidylyltransferase</fullName>
    </recommendedName>
</protein>
<comment type="caution">
    <text evidence="2">The sequence shown here is derived from an EMBL/GenBank/DDBJ whole genome shotgun (WGS) entry which is preliminary data.</text>
</comment>
<gene>
    <name evidence="2" type="ORF">AUC69_02450</name>
</gene>
<evidence type="ECO:0000256" key="1">
    <source>
        <dbReference type="SAM" id="Phobius"/>
    </source>
</evidence>
<reference evidence="2 3" key="1">
    <citation type="journal article" date="2016" name="Environ. Microbiol.">
        <title>New Methyloceanibacter diversity from North Sea sediments includes methanotroph containing solely the soluble methane monooxygenase.</title>
        <authorList>
            <person name="Vekeman B."/>
            <person name="Kerckhof F.M."/>
            <person name="Cremers G."/>
            <person name="de Vos P."/>
            <person name="Vandamme P."/>
            <person name="Boon N."/>
            <person name="Op den Camp H.J."/>
            <person name="Heylen K."/>
        </authorList>
    </citation>
    <scope>NUCLEOTIDE SEQUENCE [LARGE SCALE GENOMIC DNA]</scope>
    <source>
        <strain evidence="2 3">R-67175</strain>
    </source>
</reference>
<dbReference type="RefSeq" id="WP_193427423.1">
    <property type="nucleotide sequence ID" value="NZ_LPWF01000034.1"/>
</dbReference>
<dbReference type="EMBL" id="LPWF01000034">
    <property type="protein sequence ID" value="ODR95391.1"/>
    <property type="molecule type" value="Genomic_DNA"/>
</dbReference>